<name>B3T5G3_9ZZZZ</name>
<dbReference type="AlphaFoldDB" id="B3T5G3"/>
<proteinExistence type="predicted"/>
<dbReference type="EMBL" id="EU016610">
    <property type="protein sequence ID" value="ABZ07822.1"/>
    <property type="molecule type" value="Genomic_DNA"/>
</dbReference>
<reference evidence="1" key="1">
    <citation type="journal article" date="2008" name="ISME J.">
        <title>Genomic patterns of recombination, clonal divergence and environment in marine microbial populations.</title>
        <authorList>
            <person name="Konstantinidis K.T."/>
            <person name="Delong E.F."/>
        </authorList>
    </citation>
    <scope>NUCLEOTIDE SEQUENCE</scope>
</reference>
<gene>
    <name evidence="1" type="ORF">ALOHA_HF4000ANIW141I9ctg2g9</name>
</gene>
<protein>
    <submittedName>
        <fullName evidence="1">Uncharacterized protein</fullName>
    </submittedName>
</protein>
<organism evidence="1">
    <name type="scientific">uncultured marine microorganism HF4000_ANIW141I9</name>
    <dbReference type="NCBI Taxonomy" id="455537"/>
    <lineage>
        <taxon>unclassified sequences</taxon>
        <taxon>environmental samples</taxon>
    </lineage>
</organism>
<evidence type="ECO:0000313" key="1">
    <source>
        <dbReference type="EMBL" id="ABZ07822.1"/>
    </source>
</evidence>
<accession>B3T5G3</accession>
<sequence length="79" mass="9570">MYPNYNARCIKVMFESFTMINLPLILFKKRLENCKFPVLKNYMNHFIILSPFRREYQRWLYFASCRRLSLLGGVHAGMK</sequence>